<dbReference type="Pfam" id="PF18739">
    <property type="entry name" value="HEPN_Apea"/>
    <property type="match status" value="1"/>
</dbReference>
<organism evidence="2 3">
    <name type="scientific">Kosakonia arachidis</name>
    <dbReference type="NCBI Taxonomy" id="551989"/>
    <lineage>
        <taxon>Bacteria</taxon>
        <taxon>Pseudomonadati</taxon>
        <taxon>Pseudomonadota</taxon>
        <taxon>Gammaproteobacteria</taxon>
        <taxon>Enterobacterales</taxon>
        <taxon>Enterobacteriaceae</taxon>
        <taxon>Kosakonia</taxon>
    </lineage>
</organism>
<name>A0A1I7E4W8_9ENTR</name>
<feature type="domain" description="Apea-like HEPN" evidence="1">
    <location>
        <begin position="356"/>
        <end position="438"/>
    </location>
</feature>
<evidence type="ECO:0000313" key="2">
    <source>
        <dbReference type="EMBL" id="SFU18974.1"/>
    </source>
</evidence>
<keyword evidence="3" id="KW-1185">Reference proteome</keyword>
<gene>
    <name evidence="2" type="ORF">SAMN05192562_1109</name>
</gene>
<proteinExistence type="predicted"/>
<dbReference type="EMBL" id="FPAU01000010">
    <property type="protein sequence ID" value="SFU18974.1"/>
    <property type="molecule type" value="Genomic_DNA"/>
</dbReference>
<dbReference type="InterPro" id="IPR041229">
    <property type="entry name" value="HEPN_Apea"/>
</dbReference>
<sequence length="558" mass="64700">MKFERFDFFESYSFLVSFSIKEIKCIGKLIVGVNGLPLLQIESSPNNIEYSERVDLESEITCCEIGGTNTFILNECEYVSGVIYPKWIAKGKVFFNSNKLEIHLTGVSEWLERERGFYYEGEKLIRDGYTERFKVNFSYKEKRYIIENVNDLDLKANTPTNHTINVEHSIFITKEDGFFLLDDIKEIVREVRSLFSILLGVPLTVRFLYLVSKESNAKYNSIYIPQFNFSERPLSYSHEAFCSFNFIVSEGLFPVIIKNFFSKKTFRTIWSRLITILNGNKSWEMDILTHVVTLEKYCSMKSKGKGHKLNIDVFNNFRNTLIKSIDGFVSDTELSPEDVDLITGIRGEVSRLKNTTHAILKDKYDYVMSGVTNEIKDAISFSDDDFDIIRNIRNSVAHGNEYKTFEAGDITREMDVKSRLLLLLMYLAFRDLGFNDEQFALCVSRTHSPILRRASINERAIDFLSKEAEFITLSQSYKEGYKSYKPIVIKYDSINNSYIVDDEISTLIKNNWPNKSHPDIRDFVRLMLPVEAQIKYLNKVYVSYGGKEVLYFGAILVR</sequence>
<reference evidence="3" key="1">
    <citation type="submission" date="2016-10" db="EMBL/GenBank/DDBJ databases">
        <authorList>
            <person name="Varghese N."/>
            <person name="Submissions S."/>
        </authorList>
    </citation>
    <scope>NUCLEOTIDE SEQUENCE [LARGE SCALE GENOMIC DNA]</scope>
    <source>
        <strain evidence="3">Ah-143</strain>
    </source>
</reference>
<evidence type="ECO:0000259" key="1">
    <source>
        <dbReference type="Pfam" id="PF18739"/>
    </source>
</evidence>
<evidence type="ECO:0000313" key="3">
    <source>
        <dbReference type="Proteomes" id="UP000199187"/>
    </source>
</evidence>
<dbReference type="OrthoDB" id="7053275at2"/>
<dbReference type="AlphaFoldDB" id="A0A1I7E4W8"/>
<protein>
    <recommendedName>
        <fullName evidence="1">Apea-like HEPN domain-containing protein</fullName>
    </recommendedName>
</protein>
<accession>A0A1I7E4W8</accession>
<dbReference type="RefSeq" id="WP_090126297.1">
    <property type="nucleotide sequence ID" value="NZ_CP045300.1"/>
</dbReference>
<dbReference type="Proteomes" id="UP000199187">
    <property type="component" value="Unassembled WGS sequence"/>
</dbReference>